<feature type="chain" id="PRO_5035585767" evidence="1">
    <location>
        <begin position="21"/>
        <end position="156"/>
    </location>
</feature>
<sequence>MKICKILALPIIFGARRSLAVFCAKSCEEEWPQCVDLVDSIGGDGCRMCRESLADEHSSLVRRGNCLPGCKPTEIMEARCEGSRPPCEPSCSSEWPSCLHFFKDRGRENACDVCTDLLFDESSLLVRGGFCTLGCVPDDTMQEECASLDILSKQTV</sequence>
<keyword evidence="1" id="KW-0732">Signal</keyword>
<accession>A0A6U5FNM3</accession>
<reference evidence="3" key="1">
    <citation type="submission" date="2021-01" db="EMBL/GenBank/DDBJ databases">
        <authorList>
            <person name="Corre E."/>
            <person name="Pelletier E."/>
            <person name="Niang G."/>
            <person name="Scheremetjew M."/>
            <person name="Finn R."/>
            <person name="Kale V."/>
            <person name="Holt S."/>
            <person name="Cochrane G."/>
            <person name="Meng A."/>
            <person name="Brown T."/>
            <person name="Cohen L."/>
        </authorList>
    </citation>
    <scope>NUCLEOTIDE SEQUENCE</scope>
    <source>
        <strain evidence="3">308</strain>
    </source>
</reference>
<protein>
    <submittedName>
        <fullName evidence="3">Uncharacterized protein</fullName>
    </submittedName>
</protein>
<evidence type="ECO:0000313" key="3">
    <source>
        <dbReference type="EMBL" id="CAD8884074.1"/>
    </source>
</evidence>
<name>A0A6U5FNM3_9STRA</name>
<feature type="signal peptide" evidence="1">
    <location>
        <begin position="1"/>
        <end position="20"/>
    </location>
</feature>
<evidence type="ECO:0000313" key="2">
    <source>
        <dbReference type="EMBL" id="CAD8884073.1"/>
    </source>
</evidence>
<evidence type="ECO:0000256" key="1">
    <source>
        <dbReference type="SAM" id="SignalP"/>
    </source>
</evidence>
<dbReference type="EMBL" id="HBFR01015485">
    <property type="protein sequence ID" value="CAD8884073.1"/>
    <property type="molecule type" value="Transcribed_RNA"/>
</dbReference>
<dbReference type="EMBL" id="HBFR01015486">
    <property type="protein sequence ID" value="CAD8884074.1"/>
    <property type="molecule type" value="Transcribed_RNA"/>
</dbReference>
<dbReference type="AlphaFoldDB" id="A0A6U5FNM3"/>
<proteinExistence type="predicted"/>
<organism evidence="3">
    <name type="scientific">Corethron hystrix</name>
    <dbReference type="NCBI Taxonomy" id="216773"/>
    <lineage>
        <taxon>Eukaryota</taxon>
        <taxon>Sar</taxon>
        <taxon>Stramenopiles</taxon>
        <taxon>Ochrophyta</taxon>
        <taxon>Bacillariophyta</taxon>
        <taxon>Coscinodiscophyceae</taxon>
        <taxon>Corethrophycidae</taxon>
        <taxon>Corethrales</taxon>
        <taxon>Corethraceae</taxon>
        <taxon>Corethron</taxon>
    </lineage>
</organism>
<gene>
    <name evidence="2" type="ORF">CHYS00102_LOCUS11270</name>
    <name evidence="3" type="ORF">CHYS00102_LOCUS11271</name>
</gene>